<dbReference type="PANTHER" id="PTHR48105">
    <property type="entry name" value="THIOREDOXIN REDUCTASE 1-RELATED-RELATED"/>
    <property type="match status" value="1"/>
</dbReference>
<dbReference type="PRINTS" id="PR00469">
    <property type="entry name" value="PNDRDTASEII"/>
</dbReference>
<evidence type="ECO:0000313" key="5">
    <source>
        <dbReference type="Proteomes" id="UP000191680"/>
    </source>
</evidence>
<dbReference type="InterPro" id="IPR023753">
    <property type="entry name" value="FAD/NAD-binding_dom"/>
</dbReference>
<evidence type="ECO:0000256" key="2">
    <source>
        <dbReference type="ARBA" id="ARBA00023002"/>
    </source>
</evidence>
<evidence type="ECO:0000256" key="1">
    <source>
        <dbReference type="ARBA" id="ARBA00022630"/>
    </source>
</evidence>
<name>A0A1V6LPB5_9FLAO</name>
<dbReference type="Proteomes" id="UP000191680">
    <property type="component" value="Unassembled WGS sequence"/>
</dbReference>
<dbReference type="PRINTS" id="PR00368">
    <property type="entry name" value="FADPNR"/>
</dbReference>
<dbReference type="Pfam" id="PF07992">
    <property type="entry name" value="Pyr_redox_2"/>
    <property type="match status" value="1"/>
</dbReference>
<gene>
    <name evidence="4" type="ORF">BUL40_12600</name>
</gene>
<keyword evidence="5" id="KW-1185">Reference proteome</keyword>
<dbReference type="EMBL" id="MTBC01000009">
    <property type="protein sequence ID" value="OQD41949.1"/>
    <property type="molecule type" value="Genomic_DNA"/>
</dbReference>
<dbReference type="RefSeq" id="WP_080319539.1">
    <property type="nucleotide sequence ID" value="NZ_MTBC01000009.1"/>
</dbReference>
<sequence length="299" mass="33026">MKSYEVIIVGGSYAGLSAAMALGRSLRHVLIIDSGNPCNKQTPHSHNFITQDGETPSKIAAKAKEQVLNYKNVQFIEDVVVNGKKLPNGFEILTKSLQKFTSKKLVLAMGIKDVLPKIKGFEACWGITAIHCPYCHGYEFKNEKTGILANGDQAMHLLPLVHNLTKNLTLLTQGKPDITEQQRTKLIKNNVGIRTQAIVELIHENGHLKTILFEDGSIEHFTALYAQVPFKLHSNFPMEMGCQLDETGRLQVNPFQQTNIKGIYACGDLTSRMRSVAYASATGNIVGAMVNMELANEVF</sequence>
<dbReference type="GO" id="GO:0016491">
    <property type="term" value="F:oxidoreductase activity"/>
    <property type="evidence" value="ECO:0007669"/>
    <property type="project" value="UniProtKB-KW"/>
</dbReference>
<dbReference type="Gene3D" id="3.50.50.60">
    <property type="entry name" value="FAD/NAD(P)-binding domain"/>
    <property type="match status" value="2"/>
</dbReference>
<evidence type="ECO:0000313" key="4">
    <source>
        <dbReference type="EMBL" id="OQD41949.1"/>
    </source>
</evidence>
<keyword evidence="1" id="KW-0285">Flavoprotein</keyword>
<protein>
    <submittedName>
        <fullName evidence="4">Pyridine nucleotide-disulfide oxidoreductase</fullName>
    </submittedName>
</protein>
<keyword evidence="2" id="KW-0560">Oxidoreductase</keyword>
<accession>A0A1V6LPB5</accession>
<proteinExistence type="predicted"/>
<organism evidence="4 5">
    <name type="scientific">Croceivirga radicis</name>
    <dbReference type="NCBI Taxonomy" id="1929488"/>
    <lineage>
        <taxon>Bacteria</taxon>
        <taxon>Pseudomonadati</taxon>
        <taxon>Bacteroidota</taxon>
        <taxon>Flavobacteriia</taxon>
        <taxon>Flavobacteriales</taxon>
        <taxon>Flavobacteriaceae</taxon>
        <taxon>Croceivirga</taxon>
    </lineage>
</organism>
<dbReference type="AlphaFoldDB" id="A0A1V6LPB5"/>
<evidence type="ECO:0000259" key="3">
    <source>
        <dbReference type="Pfam" id="PF07992"/>
    </source>
</evidence>
<dbReference type="SUPFAM" id="SSF51905">
    <property type="entry name" value="FAD/NAD(P)-binding domain"/>
    <property type="match status" value="1"/>
</dbReference>
<feature type="domain" description="FAD/NAD(P)-binding" evidence="3">
    <location>
        <begin position="4"/>
        <end position="283"/>
    </location>
</feature>
<comment type="caution">
    <text evidence="4">The sequence shown here is derived from an EMBL/GenBank/DDBJ whole genome shotgun (WGS) entry which is preliminary data.</text>
</comment>
<dbReference type="OrthoDB" id="9806179at2"/>
<dbReference type="InterPro" id="IPR050097">
    <property type="entry name" value="Ferredoxin-NADP_redctase_2"/>
</dbReference>
<dbReference type="InterPro" id="IPR036188">
    <property type="entry name" value="FAD/NAD-bd_sf"/>
</dbReference>
<reference evidence="4 5" key="1">
    <citation type="submission" date="2016-12" db="EMBL/GenBank/DDBJ databases">
        <authorList>
            <person name="Song W.-J."/>
            <person name="Kurnit D.M."/>
        </authorList>
    </citation>
    <scope>NUCLEOTIDE SEQUENCE [LARGE SCALE GENOMIC DNA]</scope>
    <source>
        <strain evidence="4 5">HSG9</strain>
    </source>
</reference>